<accession>A0AAN6JHV7</accession>
<reference evidence="1" key="1">
    <citation type="journal article" date="2023" name="PhytoFront">
        <title>Draft Genome Resources of Seven Strains of Tilletia horrida, Causal Agent of Kernel Smut of Rice.</title>
        <authorList>
            <person name="Khanal S."/>
            <person name="Antony Babu S."/>
            <person name="Zhou X.G."/>
        </authorList>
    </citation>
    <scope>NUCLEOTIDE SEQUENCE</scope>
    <source>
        <strain evidence="1">TX3</strain>
    </source>
</reference>
<dbReference type="Proteomes" id="UP001176521">
    <property type="component" value="Unassembled WGS sequence"/>
</dbReference>
<sequence>MAQPVYTFKTEKRLFRLFVDVYTCGDVALMPAYEPELQRLLSPKLYLIWTCFFRRYSQDPAVNLDVAQAPSCKWLCFRRAFHTLATDAPVHEINRRLLKHDADSPINPKWASKCASLFVKAGASIVDKYPDLGRYVVATYRLDANLPLRAAAHTLNDINIDAAHSANFYCPMRAGPDGSSPPGALSLLAAAATTSATPSDLIPPNERAASRHTPVGEGTALISGRLSAQTPASVSKGAAARPANMCTQETQARQDMSVVARTIGPADRDVTRARARAKERRLTLELEAGQGPCDPTQIGRLLDRIRSCPVLNYFNLLGQQQDGPGTNRDEEAWET</sequence>
<keyword evidence="2" id="KW-1185">Reference proteome</keyword>
<proteinExistence type="predicted"/>
<gene>
    <name evidence="1" type="ORF">OC842_006640</name>
</gene>
<evidence type="ECO:0000313" key="2">
    <source>
        <dbReference type="Proteomes" id="UP001176521"/>
    </source>
</evidence>
<organism evidence="1 2">
    <name type="scientific">Tilletia horrida</name>
    <dbReference type="NCBI Taxonomy" id="155126"/>
    <lineage>
        <taxon>Eukaryota</taxon>
        <taxon>Fungi</taxon>
        <taxon>Dikarya</taxon>
        <taxon>Basidiomycota</taxon>
        <taxon>Ustilaginomycotina</taxon>
        <taxon>Exobasidiomycetes</taxon>
        <taxon>Tilletiales</taxon>
        <taxon>Tilletiaceae</taxon>
        <taxon>Tilletia</taxon>
    </lineage>
</organism>
<dbReference type="EMBL" id="JAPDMQ010000632">
    <property type="protein sequence ID" value="KAK0521872.1"/>
    <property type="molecule type" value="Genomic_DNA"/>
</dbReference>
<evidence type="ECO:0000313" key="1">
    <source>
        <dbReference type="EMBL" id="KAK0521872.1"/>
    </source>
</evidence>
<protein>
    <submittedName>
        <fullName evidence="1">Uncharacterized protein</fullName>
    </submittedName>
</protein>
<name>A0AAN6JHV7_9BASI</name>
<dbReference type="AlphaFoldDB" id="A0AAN6JHV7"/>
<comment type="caution">
    <text evidence="1">The sequence shown here is derived from an EMBL/GenBank/DDBJ whole genome shotgun (WGS) entry which is preliminary data.</text>
</comment>